<dbReference type="OrthoDB" id="5337378at2759"/>
<evidence type="ECO:0000259" key="6">
    <source>
        <dbReference type="PROSITE" id="PS50011"/>
    </source>
</evidence>
<dbReference type="InterPro" id="IPR050660">
    <property type="entry name" value="NEK_Ser/Thr_kinase"/>
</dbReference>
<dbReference type="PROSITE" id="PS50011">
    <property type="entry name" value="PROTEIN_KINASE_DOM"/>
    <property type="match status" value="1"/>
</dbReference>
<dbReference type="VEuPathDB" id="GiardiaDB:QR46_2524"/>
<dbReference type="AlphaFoldDB" id="A0A132NTW4"/>
<feature type="domain" description="Protein kinase" evidence="6">
    <location>
        <begin position="9"/>
        <end position="294"/>
    </location>
</feature>
<gene>
    <name evidence="7" type="ORF">QR46_2524</name>
</gene>
<evidence type="ECO:0000256" key="2">
    <source>
        <dbReference type="ARBA" id="ARBA00022679"/>
    </source>
</evidence>
<dbReference type="EMBL" id="JXTI01000067">
    <property type="protein sequence ID" value="KWX13507.1"/>
    <property type="molecule type" value="Genomic_DNA"/>
</dbReference>
<dbReference type="Pfam" id="PF00069">
    <property type="entry name" value="Pkinase"/>
    <property type="match status" value="1"/>
</dbReference>
<dbReference type="InterPro" id="IPR011009">
    <property type="entry name" value="Kinase-like_dom_sf"/>
</dbReference>
<evidence type="ECO:0000256" key="1">
    <source>
        <dbReference type="ARBA" id="ARBA00012513"/>
    </source>
</evidence>
<dbReference type="EC" id="2.7.11.1" evidence="1"/>
<comment type="caution">
    <text evidence="7">The sequence shown here is derived from an EMBL/GenBank/DDBJ whole genome shotgun (WGS) entry which is preliminary data.</text>
</comment>
<keyword evidence="3" id="KW-0547">Nucleotide-binding</keyword>
<name>A0A132NTW4_GIAIN</name>
<sequence length="300" mass="33616">MTRNFSCIYTIQHTLADVPFGVLHRVRRNFDDKLLCARELEYADTCTSHYKMLKLDVDLLQKFKHGRVARVLEVIHEESAGVYYVVQEDATDKYLLEMLQAAKTGHPPSEEMVWGYVAQLAEVLSAMHSTSYRVDEEGSVPRILVHGSLMTDIVHTDPGDLRTIKLQTLGVGREVALGWNLIDTRCSKSYVAPEIYKQAMDCSTLPDLAYPILTPECDMWALGALIYELCTGTPLVKQKTKDYPAVLETIHRPLILSGYGKALADLVNSLLDLDPTKRPSASQVLVLPSAQEALRKLPDK</sequence>
<organism evidence="7 8">
    <name type="scientific">Giardia duodenalis assemblage B</name>
    <dbReference type="NCBI Taxonomy" id="1394984"/>
    <lineage>
        <taxon>Eukaryota</taxon>
        <taxon>Metamonada</taxon>
        <taxon>Diplomonadida</taxon>
        <taxon>Hexamitidae</taxon>
        <taxon>Giardiinae</taxon>
        <taxon>Giardia</taxon>
    </lineage>
</organism>
<keyword evidence="5" id="KW-0067">ATP-binding</keyword>
<evidence type="ECO:0000256" key="5">
    <source>
        <dbReference type="ARBA" id="ARBA00022840"/>
    </source>
</evidence>
<dbReference type="GO" id="GO:0004674">
    <property type="term" value="F:protein serine/threonine kinase activity"/>
    <property type="evidence" value="ECO:0007669"/>
    <property type="project" value="UniProtKB-KW"/>
</dbReference>
<evidence type="ECO:0000256" key="4">
    <source>
        <dbReference type="ARBA" id="ARBA00022777"/>
    </source>
</evidence>
<dbReference type="PANTHER" id="PTHR43671">
    <property type="entry name" value="SERINE/THREONINE-PROTEIN KINASE NEK"/>
    <property type="match status" value="1"/>
</dbReference>
<keyword evidence="7" id="KW-0723">Serine/threonine-protein kinase</keyword>
<evidence type="ECO:0000313" key="7">
    <source>
        <dbReference type="EMBL" id="KWX13507.1"/>
    </source>
</evidence>
<keyword evidence="2" id="KW-0808">Transferase</keyword>
<dbReference type="Proteomes" id="UP000070089">
    <property type="component" value="Unassembled WGS sequence"/>
</dbReference>
<dbReference type="SMART" id="SM00220">
    <property type="entry name" value="S_TKc"/>
    <property type="match status" value="1"/>
</dbReference>
<dbReference type="GO" id="GO:0005524">
    <property type="term" value="F:ATP binding"/>
    <property type="evidence" value="ECO:0007669"/>
    <property type="project" value="UniProtKB-KW"/>
</dbReference>
<dbReference type="SUPFAM" id="SSF56112">
    <property type="entry name" value="Protein kinase-like (PK-like)"/>
    <property type="match status" value="1"/>
</dbReference>
<evidence type="ECO:0000256" key="3">
    <source>
        <dbReference type="ARBA" id="ARBA00022741"/>
    </source>
</evidence>
<dbReference type="PANTHER" id="PTHR43671:SF13">
    <property type="entry name" value="SERINE_THREONINE-PROTEIN KINASE NEK2"/>
    <property type="match status" value="1"/>
</dbReference>
<dbReference type="InterPro" id="IPR000719">
    <property type="entry name" value="Prot_kinase_dom"/>
</dbReference>
<protein>
    <recommendedName>
        <fullName evidence="1">non-specific serine/threonine protein kinase</fullName>
        <ecNumber evidence="1">2.7.11.1</ecNumber>
    </recommendedName>
</protein>
<proteinExistence type="predicted"/>
<dbReference type="Gene3D" id="1.10.510.10">
    <property type="entry name" value="Transferase(Phosphotransferase) domain 1"/>
    <property type="match status" value="1"/>
</dbReference>
<accession>A0A132NTW4</accession>
<dbReference type="Gene3D" id="3.30.200.20">
    <property type="entry name" value="Phosphorylase Kinase, domain 1"/>
    <property type="match status" value="1"/>
</dbReference>
<evidence type="ECO:0000313" key="8">
    <source>
        <dbReference type="Proteomes" id="UP000070089"/>
    </source>
</evidence>
<reference evidence="7 8" key="1">
    <citation type="journal article" date="2015" name="Mol. Biochem. Parasitol.">
        <title>Identification of polymorphic genes for use in assemblage B genotyping assays through comparative genomics of multiple assemblage B Giardia duodenalis isolates.</title>
        <authorList>
            <person name="Wielinga C."/>
            <person name="Thompson R.C."/>
            <person name="Monis P."/>
            <person name="Ryan U."/>
        </authorList>
    </citation>
    <scope>NUCLEOTIDE SEQUENCE [LARGE SCALE GENOMIC DNA]</scope>
    <source>
        <strain evidence="7 8">BAH15c1</strain>
    </source>
</reference>
<keyword evidence="4 7" id="KW-0418">Kinase</keyword>